<comment type="caution">
    <text evidence="2">The sequence shown here is derived from an EMBL/GenBank/DDBJ whole genome shotgun (WGS) entry which is preliminary data.</text>
</comment>
<keyword evidence="3" id="KW-1185">Reference proteome</keyword>
<reference evidence="2 3" key="1">
    <citation type="submission" date="2018-08" db="EMBL/GenBank/DDBJ databases">
        <title>Chitinophaga sp. K20C18050901, a novel bacterium isolated from forest soil.</title>
        <authorList>
            <person name="Wang C."/>
        </authorList>
    </citation>
    <scope>NUCLEOTIDE SEQUENCE [LARGE SCALE GENOMIC DNA]</scope>
    <source>
        <strain evidence="2 3">K20C18050901</strain>
    </source>
</reference>
<dbReference type="GO" id="GO:0019867">
    <property type="term" value="C:outer membrane"/>
    <property type="evidence" value="ECO:0007669"/>
    <property type="project" value="InterPro"/>
</dbReference>
<organism evidence="2 3">
    <name type="scientific">Chitinophaga silvisoli</name>
    <dbReference type="NCBI Taxonomy" id="2291814"/>
    <lineage>
        <taxon>Bacteria</taxon>
        <taxon>Pseudomonadati</taxon>
        <taxon>Bacteroidota</taxon>
        <taxon>Chitinophagia</taxon>
        <taxon>Chitinophagales</taxon>
        <taxon>Chitinophagaceae</taxon>
        <taxon>Chitinophaga</taxon>
    </lineage>
</organism>
<evidence type="ECO:0000259" key="1">
    <source>
        <dbReference type="Pfam" id="PF14292"/>
    </source>
</evidence>
<sequence length="345" mass="36743">MKFRFKNIYILSFSMLALFSCKKDGSFTQVKSGTKPAFTATDSVFVFTEADASKAAVTYKWTASEDWGYKSIVTYYLQIDEKGNGFKHATDVTIGTGTLTKAYTVAGLNQVINNLGLAAGREHELVIRVKAAVDAVGDEVYSDSISLTVTPYYVPKVYTYLYLPGAYEGWAFDNAGLDSVASVKNDGTYEGYMYLTGATEFKVTTAKSWDVNYGDGGSGTLSSSGGNIAVAAGGYYRLTVDINQMKYTMTNTSWSVYGSAVSGGSDAAMTYSSSTGTWSVTTTLGAGTFYFRANNADAITLSDVSNNGTLATGTTGAITVDAAGTYTISINLSNPGNYTYSLKAQ</sequence>
<dbReference type="AlphaFoldDB" id="A0A3E1NW38"/>
<protein>
    <submittedName>
        <fullName evidence="2">SusF/SusE family outer membrane protein</fullName>
    </submittedName>
</protein>
<dbReference type="Pfam" id="PF14292">
    <property type="entry name" value="SusE"/>
    <property type="match status" value="1"/>
</dbReference>
<dbReference type="OrthoDB" id="975117at2"/>
<accession>A0A3E1NW38</accession>
<dbReference type="RefSeq" id="WP_116856223.1">
    <property type="nucleotide sequence ID" value="NZ_QTJV01000010.1"/>
</dbReference>
<dbReference type="CDD" id="cd12967">
    <property type="entry name" value="CBM_SusE-F_like_u1"/>
    <property type="match status" value="1"/>
</dbReference>
<dbReference type="EMBL" id="QTJV01000010">
    <property type="protein sequence ID" value="RFM32137.1"/>
    <property type="molecule type" value="Genomic_DNA"/>
</dbReference>
<name>A0A3E1NW38_9BACT</name>
<dbReference type="InterPro" id="IPR025970">
    <property type="entry name" value="SusE"/>
</dbReference>
<evidence type="ECO:0000313" key="2">
    <source>
        <dbReference type="EMBL" id="RFM32137.1"/>
    </source>
</evidence>
<dbReference type="InterPro" id="IPR013783">
    <property type="entry name" value="Ig-like_fold"/>
</dbReference>
<dbReference type="PROSITE" id="PS51257">
    <property type="entry name" value="PROKAR_LIPOPROTEIN"/>
    <property type="match status" value="1"/>
</dbReference>
<gene>
    <name evidence="2" type="ORF">DXN04_25470</name>
</gene>
<feature type="domain" description="SusE outer membrane protein" evidence="1">
    <location>
        <begin position="23"/>
        <end position="130"/>
    </location>
</feature>
<dbReference type="Gene3D" id="2.60.40.10">
    <property type="entry name" value="Immunoglobulins"/>
    <property type="match status" value="1"/>
</dbReference>
<dbReference type="GO" id="GO:2001070">
    <property type="term" value="F:starch binding"/>
    <property type="evidence" value="ECO:0007669"/>
    <property type="project" value="InterPro"/>
</dbReference>
<dbReference type="Gene3D" id="2.60.40.3620">
    <property type="match status" value="2"/>
</dbReference>
<dbReference type="Proteomes" id="UP000261174">
    <property type="component" value="Unassembled WGS sequence"/>
</dbReference>
<proteinExistence type="predicted"/>
<evidence type="ECO:0000313" key="3">
    <source>
        <dbReference type="Proteomes" id="UP000261174"/>
    </source>
</evidence>